<comment type="caution">
    <text evidence="3">The sequence shown here is derived from an EMBL/GenBank/DDBJ whole genome shotgun (WGS) entry which is preliminary data.</text>
</comment>
<feature type="transmembrane region" description="Helical" evidence="2">
    <location>
        <begin position="62"/>
        <end position="88"/>
    </location>
</feature>
<organism evidence="3 4">
    <name type="scientific">Ancylostoma caninum</name>
    <name type="common">Dog hookworm</name>
    <dbReference type="NCBI Taxonomy" id="29170"/>
    <lineage>
        <taxon>Eukaryota</taxon>
        <taxon>Metazoa</taxon>
        <taxon>Ecdysozoa</taxon>
        <taxon>Nematoda</taxon>
        <taxon>Chromadorea</taxon>
        <taxon>Rhabditida</taxon>
        <taxon>Rhabditina</taxon>
        <taxon>Rhabditomorpha</taxon>
        <taxon>Strongyloidea</taxon>
        <taxon>Ancylostomatidae</taxon>
        <taxon>Ancylostomatinae</taxon>
        <taxon>Ancylostoma</taxon>
    </lineage>
</organism>
<reference evidence="3 4" key="1">
    <citation type="submission" date="2014-10" db="EMBL/GenBank/DDBJ databases">
        <title>Draft genome of the hookworm Ancylostoma caninum.</title>
        <authorList>
            <person name="Mitreva M."/>
        </authorList>
    </citation>
    <scope>NUCLEOTIDE SEQUENCE [LARGE SCALE GENOMIC DNA]</scope>
    <source>
        <strain evidence="3 4">Baltimore</strain>
    </source>
</reference>
<evidence type="ECO:0000313" key="3">
    <source>
        <dbReference type="EMBL" id="RCN48645.1"/>
    </source>
</evidence>
<evidence type="ECO:0000256" key="2">
    <source>
        <dbReference type="SAM" id="Phobius"/>
    </source>
</evidence>
<gene>
    <name evidence="3" type="ORF">ANCCAN_05284</name>
</gene>
<proteinExistence type="predicted"/>
<keyword evidence="4" id="KW-1185">Reference proteome</keyword>
<keyword evidence="2" id="KW-0812">Transmembrane</keyword>
<sequence length="158" mass="18851">DKEEKEEKEEFTSRPFKEDSKGFRRARTTFDEPLESARYRDQKRRLAQEQLKEEKRQNRRRIIRMVVCTIFTLEALIFSGYFIFLLLLSGIISSTEVSCIPFHFLYFNSLPISPFSEKIILKKYLRRRSIVFAAPFLYRSEGRSKIAPLITSQEKRLL</sequence>
<dbReference type="Proteomes" id="UP000252519">
    <property type="component" value="Unassembled WGS sequence"/>
</dbReference>
<protein>
    <submittedName>
        <fullName evidence="3">Uncharacterized protein</fullName>
    </submittedName>
</protein>
<evidence type="ECO:0000256" key="1">
    <source>
        <dbReference type="SAM" id="MobiDB-lite"/>
    </source>
</evidence>
<feature type="non-terminal residue" evidence="3">
    <location>
        <position position="1"/>
    </location>
</feature>
<name>A0A368H035_ANCCA</name>
<feature type="region of interest" description="Disordered" evidence="1">
    <location>
        <begin position="1"/>
        <end position="29"/>
    </location>
</feature>
<feature type="compositionally biased region" description="Basic and acidic residues" evidence="1">
    <location>
        <begin position="8"/>
        <end position="22"/>
    </location>
</feature>
<keyword evidence="2" id="KW-1133">Transmembrane helix</keyword>
<accession>A0A368H035</accession>
<evidence type="ECO:0000313" key="4">
    <source>
        <dbReference type="Proteomes" id="UP000252519"/>
    </source>
</evidence>
<dbReference type="EMBL" id="JOJR01000044">
    <property type="protein sequence ID" value="RCN48645.1"/>
    <property type="molecule type" value="Genomic_DNA"/>
</dbReference>
<keyword evidence="2" id="KW-0472">Membrane</keyword>
<dbReference type="AlphaFoldDB" id="A0A368H035"/>